<dbReference type="EMBL" id="HBIP01026741">
    <property type="protein sequence ID" value="CAE0501070.1"/>
    <property type="molecule type" value="Transcribed_RNA"/>
</dbReference>
<protein>
    <submittedName>
        <fullName evidence="2">Uncharacterized protein</fullName>
    </submittedName>
</protein>
<evidence type="ECO:0000313" key="2">
    <source>
        <dbReference type="EMBL" id="CAE0501070.1"/>
    </source>
</evidence>
<dbReference type="AlphaFoldDB" id="A0A7S3R395"/>
<feature type="compositionally biased region" description="Basic and acidic residues" evidence="1">
    <location>
        <begin position="257"/>
        <end position="267"/>
    </location>
</feature>
<reference evidence="2" key="1">
    <citation type="submission" date="2021-01" db="EMBL/GenBank/DDBJ databases">
        <authorList>
            <person name="Corre E."/>
            <person name="Pelletier E."/>
            <person name="Niang G."/>
            <person name="Scheremetjew M."/>
            <person name="Finn R."/>
            <person name="Kale V."/>
            <person name="Holt S."/>
            <person name="Cochrane G."/>
            <person name="Meng A."/>
            <person name="Brown T."/>
            <person name="Cohen L."/>
        </authorList>
    </citation>
    <scope>NUCLEOTIDE SEQUENCE</scope>
    <source>
        <strain evidence="2">CCMP1320</strain>
    </source>
</reference>
<evidence type="ECO:0000256" key="1">
    <source>
        <dbReference type="SAM" id="MobiDB-lite"/>
    </source>
</evidence>
<accession>A0A7S3R395</accession>
<name>A0A7S3R395_DUNTE</name>
<feature type="region of interest" description="Disordered" evidence="1">
    <location>
        <begin position="395"/>
        <end position="418"/>
    </location>
</feature>
<gene>
    <name evidence="2" type="ORF">DTER00134_LOCUS16143</name>
</gene>
<sequence length="564" mass="58918">MIEEPLTAYSEPIGPQWHEGPPFQWKEGRAARAEAAFQKARDATIRACSDKAQKETEDAQRIKDLESQTKAQIAKVSRYENCCRLTRACVEEAVTKAVSDTTAATNPPEHALRFPLYTILRPLVVLANPGASPSSDPPAPAANTMRPLFASRTISQKGGSSPRAQPGLGSPRVPDGGGGTGGSCSQSHPEDEGCGFAEALFVRGLVSTLMANASVLSDAGVVGGEAGGAGEGVAEAGAGPVTGVGAAPGAGAAQRGGLERGASDGRSSENSNWARQLVRRQSTLRWSDPGNQQQRQQQQQQRQEQQGSNVANAQAPPDPNIPTALDPAINGADALQLCIGILRGTEGPHSCSVMDSPAPRNNLPLLPPSPRCMSGSSRASTHSLHKVESFGCSADGSKAGSRLSKPAGPGTSLESGFKEEGCGLRPRGIIPASSRCTATSEVHQTKAAAAHSAYAHQTKAATALQARQAAFKVATASELHHEGSIQGSSADSTPSSWQSCSSLLPSECSADSLTYQEQPQHQHDFRIVQCYPQGGLQLVDDGPKGRATYAVRKCCLPCRTKQTQ</sequence>
<proteinExistence type="predicted"/>
<feature type="compositionally biased region" description="Low complexity" evidence="1">
    <location>
        <begin position="292"/>
        <end position="306"/>
    </location>
</feature>
<feature type="compositionally biased region" description="Polar residues" evidence="1">
    <location>
        <begin position="154"/>
        <end position="163"/>
    </location>
</feature>
<organism evidence="2">
    <name type="scientific">Dunaliella tertiolecta</name>
    <name type="common">Green alga</name>
    <dbReference type="NCBI Taxonomy" id="3047"/>
    <lineage>
        <taxon>Eukaryota</taxon>
        <taxon>Viridiplantae</taxon>
        <taxon>Chlorophyta</taxon>
        <taxon>core chlorophytes</taxon>
        <taxon>Chlorophyceae</taxon>
        <taxon>CS clade</taxon>
        <taxon>Chlamydomonadales</taxon>
        <taxon>Dunaliellaceae</taxon>
        <taxon>Dunaliella</taxon>
    </lineage>
</organism>
<feature type="region of interest" description="Disordered" evidence="1">
    <location>
        <begin position="284"/>
        <end position="327"/>
    </location>
</feature>
<feature type="region of interest" description="Disordered" evidence="1">
    <location>
        <begin position="154"/>
        <end position="190"/>
    </location>
</feature>
<feature type="region of interest" description="Disordered" evidence="1">
    <location>
        <begin position="245"/>
        <end position="272"/>
    </location>
</feature>